<feature type="compositionally biased region" description="Polar residues" evidence="1">
    <location>
        <begin position="284"/>
        <end position="297"/>
    </location>
</feature>
<dbReference type="STRING" id="2316362.A0A4Q2D1B1"/>
<dbReference type="InterPro" id="IPR012337">
    <property type="entry name" value="RNaseH-like_sf"/>
</dbReference>
<evidence type="ECO:0000259" key="2">
    <source>
        <dbReference type="Pfam" id="PF05699"/>
    </source>
</evidence>
<gene>
    <name evidence="3" type="ORF">EST38_g12878</name>
</gene>
<dbReference type="OrthoDB" id="3270520at2759"/>
<feature type="compositionally biased region" description="Pro residues" evidence="1">
    <location>
        <begin position="256"/>
        <end position="269"/>
    </location>
</feature>
<dbReference type="EMBL" id="SDEE01001056">
    <property type="protein sequence ID" value="RXW12977.1"/>
    <property type="molecule type" value="Genomic_DNA"/>
</dbReference>
<keyword evidence="4" id="KW-1185">Reference proteome</keyword>
<dbReference type="SUPFAM" id="SSF53098">
    <property type="entry name" value="Ribonuclease H-like"/>
    <property type="match status" value="1"/>
</dbReference>
<feature type="compositionally biased region" description="Acidic residues" evidence="1">
    <location>
        <begin position="302"/>
        <end position="318"/>
    </location>
</feature>
<feature type="region of interest" description="Disordered" evidence="1">
    <location>
        <begin position="352"/>
        <end position="376"/>
    </location>
</feature>
<feature type="domain" description="HAT C-terminal dimerisation" evidence="2">
    <location>
        <begin position="144"/>
        <end position="204"/>
    </location>
</feature>
<dbReference type="Proteomes" id="UP000290288">
    <property type="component" value="Unassembled WGS sequence"/>
</dbReference>
<dbReference type="InterPro" id="IPR008906">
    <property type="entry name" value="HATC_C_dom"/>
</dbReference>
<dbReference type="AlphaFoldDB" id="A0A4Q2D1B1"/>
<proteinExistence type="predicted"/>
<dbReference type="Pfam" id="PF05699">
    <property type="entry name" value="Dimer_Tnp_hAT"/>
    <property type="match status" value="1"/>
</dbReference>
<comment type="caution">
    <text evidence="3">The sequence shown here is derived from an EMBL/GenBank/DDBJ whole genome shotgun (WGS) entry which is preliminary data.</text>
</comment>
<evidence type="ECO:0000256" key="1">
    <source>
        <dbReference type="SAM" id="MobiDB-lite"/>
    </source>
</evidence>
<feature type="region of interest" description="Disordered" evidence="1">
    <location>
        <begin position="254"/>
        <end position="273"/>
    </location>
</feature>
<accession>A0A4Q2D1B1</accession>
<organism evidence="3 4">
    <name type="scientific">Candolleomyces aberdarensis</name>
    <dbReference type="NCBI Taxonomy" id="2316362"/>
    <lineage>
        <taxon>Eukaryota</taxon>
        <taxon>Fungi</taxon>
        <taxon>Dikarya</taxon>
        <taxon>Basidiomycota</taxon>
        <taxon>Agaricomycotina</taxon>
        <taxon>Agaricomycetes</taxon>
        <taxon>Agaricomycetidae</taxon>
        <taxon>Agaricales</taxon>
        <taxon>Agaricineae</taxon>
        <taxon>Psathyrellaceae</taxon>
        <taxon>Candolleomyces</taxon>
    </lineage>
</organism>
<feature type="region of interest" description="Disordered" evidence="1">
    <location>
        <begin position="284"/>
        <end position="319"/>
    </location>
</feature>
<evidence type="ECO:0000313" key="3">
    <source>
        <dbReference type="EMBL" id="RXW12977.1"/>
    </source>
</evidence>
<reference evidence="3 4" key="1">
    <citation type="submission" date="2019-01" db="EMBL/GenBank/DDBJ databases">
        <title>Draft genome sequence of Psathyrella aberdarensis IHI B618.</title>
        <authorList>
            <person name="Buettner E."/>
            <person name="Kellner H."/>
        </authorList>
    </citation>
    <scope>NUCLEOTIDE SEQUENCE [LARGE SCALE GENOMIC DNA]</scope>
    <source>
        <strain evidence="3 4">IHI B618</strain>
    </source>
</reference>
<name>A0A4Q2D1B1_9AGAR</name>
<dbReference type="GO" id="GO:0046983">
    <property type="term" value="F:protein dimerization activity"/>
    <property type="evidence" value="ECO:0007669"/>
    <property type="project" value="InterPro"/>
</dbReference>
<evidence type="ECO:0000313" key="4">
    <source>
        <dbReference type="Proteomes" id="UP000290288"/>
    </source>
</evidence>
<sequence length="496" mass="55444">MHLEPLAYAANVIQAAFCRLDTVLLTFGWLVAKYKGMTDPQDQPGCAAIISSLERRWSKTDQEVFIVAVLLHPLFRTKPFKTGSITTNAAVSSLFLRVYHRLYQTAAPFDFIQYMDDYLEKKGVFDNLDEQVTKTEMLAAHKGQLFDPLDLFKKYCHPDRPDPPFIGFAKRIFSITANSASCERLFSAFGVILTKRRNKLLPRTMTNINELAMHVHDEHLRMKHSVMARGQKSAAVVENIRSRWLSLQQIVEASSMPPPSQPNPSPSLPVPSTTIADAMAFGLTQPSDSTMSFNQPYSGPDSDLESDASDSESEDELTSADLRSMTAAADGIDAARNPDATFSDLVQAQGSLASEDDTDNDPLLPRAAANSTPSAPHRHLHLIPLSDLFDFNNPCFEINLNMMYISTDFRNSYAHLSQVESEDKFEKLMEEYLNTFKQELSASGDSTDSGTKELPLFEGYCGEIDGHVEQQEAQHRPESDPFALDIKELHCFVRDQ</sequence>
<protein>
    <recommendedName>
        <fullName evidence="2">HAT C-terminal dimerisation domain-containing protein</fullName>
    </recommendedName>
</protein>